<dbReference type="GO" id="GO:0046930">
    <property type="term" value="C:pore complex"/>
    <property type="evidence" value="ECO:0007669"/>
    <property type="project" value="UniProtKB-KW"/>
</dbReference>
<evidence type="ECO:0000256" key="9">
    <source>
        <dbReference type="ARBA" id="ARBA00023136"/>
    </source>
</evidence>
<feature type="domain" description="Porin" evidence="12">
    <location>
        <begin position="7"/>
        <end position="347"/>
    </location>
</feature>
<evidence type="ECO:0000256" key="8">
    <source>
        <dbReference type="ARBA" id="ARBA00023114"/>
    </source>
</evidence>
<dbReference type="InterPro" id="IPR002299">
    <property type="entry name" value="Porin_Neis"/>
</dbReference>
<dbReference type="PRINTS" id="PR00184">
    <property type="entry name" value="NEISSPPORIN"/>
</dbReference>
<dbReference type="InterPro" id="IPR001702">
    <property type="entry name" value="Porin_Gram-ve"/>
</dbReference>
<comment type="subunit">
    <text evidence="2">Homotrimer.</text>
</comment>
<keyword evidence="10" id="KW-0998">Cell outer membrane</keyword>
<dbReference type="GO" id="GO:0034220">
    <property type="term" value="P:monoatomic ion transmembrane transport"/>
    <property type="evidence" value="ECO:0007669"/>
    <property type="project" value="InterPro"/>
</dbReference>
<feature type="chain" id="PRO_5024998105" evidence="11">
    <location>
        <begin position="21"/>
        <end position="387"/>
    </location>
</feature>
<evidence type="ECO:0000313" key="14">
    <source>
        <dbReference type="Proteomes" id="UP000325811"/>
    </source>
</evidence>
<dbReference type="KEGG" id="pdio:PDMSB3_1877.1"/>
<dbReference type="PANTHER" id="PTHR34501:SF9">
    <property type="entry name" value="MAJOR OUTER MEMBRANE PROTEIN P.IA"/>
    <property type="match status" value="1"/>
</dbReference>
<evidence type="ECO:0000256" key="7">
    <source>
        <dbReference type="ARBA" id="ARBA00023065"/>
    </source>
</evidence>
<keyword evidence="8" id="KW-0626">Porin</keyword>
<evidence type="ECO:0000259" key="12">
    <source>
        <dbReference type="Pfam" id="PF13609"/>
    </source>
</evidence>
<evidence type="ECO:0000256" key="2">
    <source>
        <dbReference type="ARBA" id="ARBA00011233"/>
    </source>
</evidence>
<evidence type="ECO:0000313" key="13">
    <source>
        <dbReference type="EMBL" id="VVD33161.1"/>
    </source>
</evidence>
<dbReference type="Pfam" id="PF13609">
    <property type="entry name" value="Porin_4"/>
    <property type="match status" value="1"/>
</dbReference>
<keyword evidence="6 11" id="KW-0732">Signal</keyword>
<keyword evidence="14" id="KW-1185">Reference proteome</keyword>
<accession>A0A5Q4ZL96</accession>
<evidence type="ECO:0000256" key="10">
    <source>
        <dbReference type="ARBA" id="ARBA00023237"/>
    </source>
</evidence>
<gene>
    <name evidence="13" type="ORF">PDMSB3_1877</name>
</gene>
<dbReference type="InterPro" id="IPR033900">
    <property type="entry name" value="Gram_neg_porin_domain"/>
</dbReference>
<name>A0A5Q4ZL96_9BURK</name>
<dbReference type="PANTHER" id="PTHR34501">
    <property type="entry name" value="PROTEIN YDDL-RELATED"/>
    <property type="match status" value="1"/>
</dbReference>
<reference evidence="13 14" key="1">
    <citation type="submission" date="2019-08" db="EMBL/GenBank/DDBJ databases">
        <authorList>
            <person name="Herpell B J."/>
        </authorList>
    </citation>
    <scope>NUCLEOTIDE SEQUENCE [LARGE SCALE GENOMIC DNA]</scope>
    <source>
        <strain evidence="14">Msb3</strain>
    </source>
</reference>
<dbReference type="RefSeq" id="WP_007177456.1">
    <property type="nucleotide sequence ID" value="NZ_LR699554.1"/>
</dbReference>
<dbReference type="Proteomes" id="UP000325811">
    <property type="component" value="Chromosome II"/>
</dbReference>
<dbReference type="GO" id="GO:0009279">
    <property type="term" value="C:cell outer membrane"/>
    <property type="evidence" value="ECO:0007669"/>
    <property type="project" value="UniProtKB-SubCell"/>
</dbReference>
<comment type="subcellular location">
    <subcellularLocation>
        <location evidence="1">Cell outer membrane</location>
        <topology evidence="1">Multi-pass membrane protein</topology>
    </subcellularLocation>
</comment>
<keyword evidence="5" id="KW-0812">Transmembrane</keyword>
<keyword evidence="7" id="KW-0406">Ion transport</keyword>
<protein>
    <submittedName>
        <fullName evidence="13">Outer membrane protein (Porin)</fullName>
    </submittedName>
</protein>
<dbReference type="InterPro" id="IPR050298">
    <property type="entry name" value="Gram-neg_bact_OMP"/>
</dbReference>
<dbReference type="AlphaFoldDB" id="A0A5Q4ZL96"/>
<dbReference type="PROSITE" id="PS51257">
    <property type="entry name" value="PROKAR_LIPOPROTEIN"/>
    <property type="match status" value="1"/>
</dbReference>
<keyword evidence="4" id="KW-1134">Transmembrane beta strand</keyword>
<dbReference type="EMBL" id="LR699554">
    <property type="protein sequence ID" value="VVD33161.1"/>
    <property type="molecule type" value="Genomic_DNA"/>
</dbReference>
<keyword evidence="9" id="KW-0472">Membrane</keyword>
<dbReference type="GO" id="GO:0015288">
    <property type="term" value="F:porin activity"/>
    <property type="evidence" value="ECO:0007669"/>
    <property type="project" value="UniProtKB-KW"/>
</dbReference>
<evidence type="ECO:0000256" key="6">
    <source>
        <dbReference type="ARBA" id="ARBA00022729"/>
    </source>
</evidence>
<evidence type="ECO:0000256" key="5">
    <source>
        <dbReference type="ARBA" id="ARBA00022692"/>
    </source>
</evidence>
<dbReference type="InterPro" id="IPR023614">
    <property type="entry name" value="Porin_dom_sf"/>
</dbReference>
<evidence type="ECO:0000256" key="3">
    <source>
        <dbReference type="ARBA" id="ARBA00022448"/>
    </source>
</evidence>
<keyword evidence="3" id="KW-0813">Transport</keyword>
<dbReference type="CDD" id="cd00342">
    <property type="entry name" value="gram_neg_porins"/>
    <property type="match status" value="1"/>
</dbReference>
<dbReference type="PRINTS" id="PR00182">
    <property type="entry name" value="ECOLNEIPORIN"/>
</dbReference>
<proteinExistence type="predicted"/>
<dbReference type="Gene3D" id="2.40.160.10">
    <property type="entry name" value="Porin"/>
    <property type="match status" value="1"/>
</dbReference>
<feature type="signal peptide" evidence="11">
    <location>
        <begin position="1"/>
        <end position="20"/>
    </location>
</feature>
<dbReference type="SUPFAM" id="SSF56935">
    <property type="entry name" value="Porins"/>
    <property type="match status" value="1"/>
</dbReference>
<organism evidence="13 14">
    <name type="scientific">Paraburkholderia dioscoreae</name>
    <dbReference type="NCBI Taxonomy" id="2604047"/>
    <lineage>
        <taxon>Bacteria</taxon>
        <taxon>Pseudomonadati</taxon>
        <taxon>Pseudomonadota</taxon>
        <taxon>Betaproteobacteria</taxon>
        <taxon>Burkholderiales</taxon>
        <taxon>Burkholderiaceae</taxon>
        <taxon>Paraburkholderia</taxon>
    </lineage>
</organism>
<sequence>MKKIITATAVSATFACAAHAQSSVTLYGIVDAGLTYVSNEVSKDSTVTSDGRVTGGKAMFGMTGGNIQPSRWGLRGVEDLGGGLKTVFNLESGFNIANGNQAVSNKLFNRQAYVGLSNEYGTVSFGRQYDSVVDYLAPLTAAGSWGGTYFAHPGDNDNANSSISVNNSVKFQSANYAGFSMSGLYGFSNNAGFADNRAYSIGAGYRNGGLQLGAAYLQYQGMDLNQSNGAISGGTFAASAVSGVQNQRTWGLGGSYTFGPFILGTVFTQSRFQDKFSDISVRYNNYEVNARYNLTPELGLGAAYTYTQALRATPGTSDTNTGAAHWNQFGLQADYSLSKRTDVYAEAVTQLGANNGRGLNTVQINGTSAPSTASNQFLVTTGIRHRF</sequence>
<evidence type="ECO:0000256" key="11">
    <source>
        <dbReference type="SAM" id="SignalP"/>
    </source>
</evidence>
<evidence type="ECO:0000256" key="4">
    <source>
        <dbReference type="ARBA" id="ARBA00022452"/>
    </source>
</evidence>
<evidence type="ECO:0000256" key="1">
    <source>
        <dbReference type="ARBA" id="ARBA00004571"/>
    </source>
</evidence>